<evidence type="ECO:0000313" key="1">
    <source>
        <dbReference type="EMBL" id="MEQ2266163.1"/>
    </source>
</evidence>
<comment type="caution">
    <text evidence="1">The sequence shown here is derived from an EMBL/GenBank/DDBJ whole genome shotgun (WGS) entry which is preliminary data.</text>
</comment>
<name>A0ABV0W9D4_9TELE</name>
<gene>
    <name evidence="1" type="ORF">XENORESO_019773</name>
</gene>
<protein>
    <submittedName>
        <fullName evidence="1">Uncharacterized protein</fullName>
    </submittedName>
</protein>
<organism evidence="1 2">
    <name type="scientific">Xenotaenia resolanae</name>
    <dbReference type="NCBI Taxonomy" id="208358"/>
    <lineage>
        <taxon>Eukaryota</taxon>
        <taxon>Metazoa</taxon>
        <taxon>Chordata</taxon>
        <taxon>Craniata</taxon>
        <taxon>Vertebrata</taxon>
        <taxon>Euteleostomi</taxon>
        <taxon>Actinopterygii</taxon>
        <taxon>Neopterygii</taxon>
        <taxon>Teleostei</taxon>
        <taxon>Neoteleostei</taxon>
        <taxon>Acanthomorphata</taxon>
        <taxon>Ovalentaria</taxon>
        <taxon>Atherinomorphae</taxon>
        <taxon>Cyprinodontiformes</taxon>
        <taxon>Goodeidae</taxon>
        <taxon>Xenotaenia</taxon>
    </lineage>
</organism>
<keyword evidence="2" id="KW-1185">Reference proteome</keyword>
<dbReference type="Proteomes" id="UP001444071">
    <property type="component" value="Unassembled WGS sequence"/>
</dbReference>
<accession>A0ABV0W9D4</accession>
<evidence type="ECO:0000313" key="2">
    <source>
        <dbReference type="Proteomes" id="UP001444071"/>
    </source>
</evidence>
<sequence length="79" mass="9243">MSYSITQIITKNKDNFKSVISERPYDCLYDPVYTVSSEVDHTRANFKAYAPRGRFVSWSTQKYLFSEQLCVTGSYISFY</sequence>
<dbReference type="EMBL" id="JAHRIM010037456">
    <property type="protein sequence ID" value="MEQ2266163.1"/>
    <property type="molecule type" value="Genomic_DNA"/>
</dbReference>
<reference evidence="1 2" key="1">
    <citation type="submission" date="2021-06" db="EMBL/GenBank/DDBJ databases">
        <authorList>
            <person name="Palmer J.M."/>
        </authorList>
    </citation>
    <scope>NUCLEOTIDE SEQUENCE [LARGE SCALE GENOMIC DNA]</scope>
    <source>
        <strain evidence="1 2">XR_2019</strain>
        <tissue evidence="1">Muscle</tissue>
    </source>
</reference>
<proteinExistence type="predicted"/>